<dbReference type="InterPro" id="IPR004089">
    <property type="entry name" value="MCPsignal_dom"/>
</dbReference>
<gene>
    <name evidence="4" type="ORF">NFI95_17250</name>
</gene>
<dbReference type="PANTHER" id="PTHR32089:SF112">
    <property type="entry name" value="LYSOZYME-LIKE PROTEIN-RELATED"/>
    <property type="match status" value="1"/>
</dbReference>
<protein>
    <submittedName>
        <fullName evidence="4">Methyl-accepting chemotaxis protein</fullName>
    </submittedName>
</protein>
<evidence type="ECO:0000313" key="5">
    <source>
        <dbReference type="Proteomes" id="UP001524587"/>
    </source>
</evidence>
<sequence>LEATAKEMSVTVERTGHQSGVVADAARAADDGVQSVAAAAEELSASIREITRQVATGAQQASTVADNAKQTDTVVGQLAEASGRVGQIVELISSIAAQTNLLALNATIEAARAGEAGKGFAVVASEVKSLAQQTAKATEGVGEQVAQIRAATEAAVTALAGIAAGIGDISRSSVMIAAAVEEQGAAT</sequence>
<evidence type="ECO:0000256" key="1">
    <source>
        <dbReference type="ARBA" id="ARBA00023224"/>
    </source>
</evidence>
<reference evidence="4 5" key="1">
    <citation type="submission" date="2022-06" db="EMBL/GenBank/DDBJ databases">
        <title>Endosaccharibacter gen. nov., sp. nov., endophytic bacteria isolated from sugarcane.</title>
        <authorList>
            <person name="Pitiwittayakul N."/>
            <person name="Yukphan P."/>
            <person name="Charoenyingcharoen P."/>
            <person name="Tanasupawat S."/>
        </authorList>
    </citation>
    <scope>NUCLEOTIDE SEQUENCE [LARGE SCALE GENOMIC DNA]</scope>
    <source>
        <strain evidence="4 5">KSS8</strain>
    </source>
</reference>
<dbReference type="RefSeq" id="WP_422865668.1">
    <property type="nucleotide sequence ID" value="NZ_JAMSKV010000040.1"/>
</dbReference>
<evidence type="ECO:0000259" key="3">
    <source>
        <dbReference type="PROSITE" id="PS50111"/>
    </source>
</evidence>
<keyword evidence="5" id="KW-1185">Reference proteome</keyword>
<dbReference type="PANTHER" id="PTHR32089">
    <property type="entry name" value="METHYL-ACCEPTING CHEMOTAXIS PROTEIN MCPB"/>
    <property type="match status" value="1"/>
</dbReference>
<dbReference type="EMBL" id="JAMSKV010000040">
    <property type="protein sequence ID" value="MCQ8280185.1"/>
    <property type="molecule type" value="Genomic_DNA"/>
</dbReference>
<accession>A0ABT1WCP3</accession>
<dbReference type="SUPFAM" id="SSF58104">
    <property type="entry name" value="Methyl-accepting chemotaxis protein (MCP) signaling domain"/>
    <property type="match status" value="1"/>
</dbReference>
<dbReference type="Pfam" id="PF00015">
    <property type="entry name" value="MCPsignal"/>
    <property type="match status" value="1"/>
</dbReference>
<dbReference type="Gene3D" id="1.10.287.950">
    <property type="entry name" value="Methyl-accepting chemotaxis protein"/>
    <property type="match status" value="1"/>
</dbReference>
<feature type="non-terminal residue" evidence="4">
    <location>
        <position position="187"/>
    </location>
</feature>
<organism evidence="4 5">
    <name type="scientific">Endosaccharibacter trunci</name>
    <dbReference type="NCBI Taxonomy" id="2812733"/>
    <lineage>
        <taxon>Bacteria</taxon>
        <taxon>Pseudomonadati</taxon>
        <taxon>Pseudomonadota</taxon>
        <taxon>Alphaproteobacteria</taxon>
        <taxon>Acetobacterales</taxon>
        <taxon>Acetobacteraceae</taxon>
        <taxon>Endosaccharibacter</taxon>
    </lineage>
</organism>
<keyword evidence="1 2" id="KW-0807">Transducer</keyword>
<dbReference type="SMART" id="SM00283">
    <property type="entry name" value="MA"/>
    <property type="match status" value="1"/>
</dbReference>
<evidence type="ECO:0000256" key="2">
    <source>
        <dbReference type="PROSITE-ProRule" id="PRU00284"/>
    </source>
</evidence>
<dbReference type="PROSITE" id="PS50111">
    <property type="entry name" value="CHEMOTAXIS_TRANSDUC_2"/>
    <property type="match status" value="1"/>
</dbReference>
<comment type="caution">
    <text evidence="4">The sequence shown here is derived from an EMBL/GenBank/DDBJ whole genome shotgun (WGS) entry which is preliminary data.</text>
</comment>
<name>A0ABT1WCP3_9PROT</name>
<feature type="non-terminal residue" evidence="4">
    <location>
        <position position="1"/>
    </location>
</feature>
<evidence type="ECO:0000313" key="4">
    <source>
        <dbReference type="EMBL" id="MCQ8280185.1"/>
    </source>
</evidence>
<proteinExistence type="predicted"/>
<dbReference type="Proteomes" id="UP001524587">
    <property type="component" value="Unassembled WGS sequence"/>
</dbReference>
<feature type="domain" description="Methyl-accepting transducer" evidence="3">
    <location>
        <begin position="1"/>
        <end position="187"/>
    </location>
</feature>